<feature type="compositionally biased region" description="Basic and acidic residues" evidence="1">
    <location>
        <begin position="16"/>
        <end position="28"/>
    </location>
</feature>
<comment type="caution">
    <text evidence="3">The sequence shown here is derived from an EMBL/GenBank/DDBJ whole genome shotgun (WGS) entry which is preliminary data.</text>
</comment>
<feature type="compositionally biased region" description="Polar residues" evidence="1">
    <location>
        <begin position="146"/>
        <end position="162"/>
    </location>
</feature>
<dbReference type="PROSITE" id="PS50097">
    <property type="entry name" value="BTB"/>
    <property type="match status" value="1"/>
</dbReference>
<dbReference type="CDD" id="cd18186">
    <property type="entry name" value="BTB_POZ_ZBTB_KLHL-like"/>
    <property type="match status" value="1"/>
</dbReference>
<proteinExistence type="predicted"/>
<dbReference type="InterPro" id="IPR011333">
    <property type="entry name" value="SKP1/BTB/POZ_sf"/>
</dbReference>
<evidence type="ECO:0000313" key="3">
    <source>
        <dbReference type="EMBL" id="OBS21540.1"/>
    </source>
</evidence>
<dbReference type="OMA" id="HARSHHY"/>
<name>A0A1B8ALT3_FUSPO</name>
<feature type="region of interest" description="Disordered" evidence="1">
    <location>
        <begin position="1"/>
        <end position="29"/>
    </location>
</feature>
<accession>A0A1B8ALT3</accession>
<keyword evidence="4" id="KW-1185">Reference proteome</keyword>
<dbReference type="AlphaFoldDB" id="A0A1B8ALT3"/>
<protein>
    <recommendedName>
        <fullName evidence="2">BTB domain-containing protein</fullName>
    </recommendedName>
</protein>
<dbReference type="PANTHER" id="PTHR47843">
    <property type="entry name" value="BTB DOMAIN-CONTAINING PROTEIN-RELATED"/>
    <property type="match status" value="1"/>
</dbReference>
<sequence length="256" mass="28798">MADSTETTAKRARVPSSEHSDDEHDESRGTSIHAALSTLLHNEKYSDMTIICKGHEYKAHRAIVCTQSKFFDTAMSRGFKEATTQTTKLPKDDPVVLEAFLKFLYTGDYTDTVNPTLGKPSVTAMMDPKTVRQNLQQPACGELDFYTSNGNELSSEPDQEWQSPAEEVEEVEEPEEEDESNSSKSSDGCNCHKRETNKLTTECVATIPNQEGLRLVARLHGDMKLPLRLYIMADKYDVPALRLLTRNRFYRAAKPV</sequence>
<dbReference type="InterPro" id="IPR000210">
    <property type="entry name" value="BTB/POZ_dom"/>
</dbReference>
<evidence type="ECO:0000259" key="2">
    <source>
        <dbReference type="PROSITE" id="PS50097"/>
    </source>
</evidence>
<dbReference type="SUPFAM" id="SSF54695">
    <property type="entry name" value="POZ domain"/>
    <property type="match status" value="1"/>
</dbReference>
<dbReference type="Proteomes" id="UP000091967">
    <property type="component" value="Unassembled WGS sequence"/>
</dbReference>
<dbReference type="Gene3D" id="3.30.710.10">
    <property type="entry name" value="Potassium Channel Kv1.1, Chain A"/>
    <property type="match status" value="1"/>
</dbReference>
<gene>
    <name evidence="3" type="ORF">FPOA_07877</name>
</gene>
<dbReference type="EMBL" id="LYXU01000003">
    <property type="protein sequence ID" value="OBS21540.1"/>
    <property type="molecule type" value="Genomic_DNA"/>
</dbReference>
<evidence type="ECO:0000256" key="1">
    <source>
        <dbReference type="SAM" id="MobiDB-lite"/>
    </source>
</evidence>
<feature type="compositionally biased region" description="Acidic residues" evidence="1">
    <location>
        <begin position="166"/>
        <end position="180"/>
    </location>
</feature>
<dbReference type="PANTHER" id="PTHR47843:SF5">
    <property type="entry name" value="BTB_POZ DOMAIN PROTEIN"/>
    <property type="match status" value="1"/>
</dbReference>
<dbReference type="Pfam" id="PF00651">
    <property type="entry name" value="BTB"/>
    <property type="match status" value="1"/>
</dbReference>
<reference evidence="3 4" key="1">
    <citation type="submission" date="2016-06" db="EMBL/GenBank/DDBJ databases">
        <title>Living apart together: crosstalk between the core and supernumerary genomes in a fungal plant pathogen.</title>
        <authorList>
            <person name="Vanheule A."/>
            <person name="Audenaert K."/>
            <person name="Warris S."/>
            <person name="Van De Geest H."/>
            <person name="Schijlen E."/>
            <person name="Hofte M."/>
            <person name="De Saeger S."/>
            <person name="Haesaert G."/>
            <person name="Waalwijk C."/>
            <person name="Van Der Lee T."/>
        </authorList>
    </citation>
    <scope>NUCLEOTIDE SEQUENCE [LARGE SCALE GENOMIC DNA]</scope>
    <source>
        <strain evidence="3 4">2516</strain>
    </source>
</reference>
<organism evidence="3 4">
    <name type="scientific">Fusarium poae</name>
    <dbReference type="NCBI Taxonomy" id="36050"/>
    <lineage>
        <taxon>Eukaryota</taxon>
        <taxon>Fungi</taxon>
        <taxon>Dikarya</taxon>
        <taxon>Ascomycota</taxon>
        <taxon>Pezizomycotina</taxon>
        <taxon>Sordariomycetes</taxon>
        <taxon>Hypocreomycetidae</taxon>
        <taxon>Hypocreales</taxon>
        <taxon>Nectriaceae</taxon>
        <taxon>Fusarium</taxon>
    </lineage>
</organism>
<feature type="domain" description="BTB" evidence="2">
    <location>
        <begin position="46"/>
        <end position="113"/>
    </location>
</feature>
<dbReference type="OrthoDB" id="1022638at2759"/>
<feature type="region of interest" description="Disordered" evidence="1">
    <location>
        <begin position="146"/>
        <end position="191"/>
    </location>
</feature>
<dbReference type="STRING" id="36050.A0A1B8ALT3"/>
<evidence type="ECO:0000313" key="4">
    <source>
        <dbReference type="Proteomes" id="UP000091967"/>
    </source>
</evidence>